<comment type="caution">
    <text evidence="2">The sequence shown here is derived from an EMBL/GenBank/DDBJ whole genome shotgun (WGS) entry which is preliminary data.</text>
</comment>
<keyword evidence="3" id="KW-1185">Reference proteome</keyword>
<evidence type="ECO:0000313" key="3">
    <source>
        <dbReference type="Proteomes" id="UP000590749"/>
    </source>
</evidence>
<dbReference type="GO" id="GO:0051301">
    <property type="term" value="P:cell division"/>
    <property type="evidence" value="ECO:0007669"/>
    <property type="project" value="UniProtKB-KW"/>
</dbReference>
<dbReference type="RefSeq" id="WP_183225428.1">
    <property type="nucleotide sequence ID" value="NZ_BMPW01000021.1"/>
</dbReference>
<keyword evidence="1" id="KW-0175">Coiled coil</keyword>
<sequence length="225" mass="24862">MTTEMNLLMKQLDNTKAALCAVQGMAENAVHQENERGAAARVIVGAVARELGVELSTNPLGGDRWSPSNMRRALDGVIALKKSRDTISALHTAERAERLTLRNRIAELERKVRDLESELAEIEDQPVPPKAPIEREALLKIARLFGQRVDEKQPMTAGEAKGILSAVEKSKHQRNEYKKAVDRYEAGIGGLRDLLAPIDSGIDRITPAAAISRLREQLLSPRRYA</sequence>
<keyword evidence="2" id="KW-0132">Cell division</keyword>
<dbReference type="EMBL" id="JACHXF010000018">
    <property type="protein sequence ID" value="MBB3099371.1"/>
    <property type="molecule type" value="Genomic_DNA"/>
</dbReference>
<keyword evidence="2" id="KW-0131">Cell cycle</keyword>
<feature type="coiled-coil region" evidence="1">
    <location>
        <begin position="91"/>
        <end position="125"/>
    </location>
</feature>
<evidence type="ECO:0000256" key="1">
    <source>
        <dbReference type="SAM" id="Coils"/>
    </source>
</evidence>
<protein>
    <submittedName>
        <fullName evidence="2">Cell division protein FtsB</fullName>
    </submittedName>
</protein>
<organism evidence="2 3">
    <name type="scientific">Actinoplanes campanulatus</name>
    <dbReference type="NCBI Taxonomy" id="113559"/>
    <lineage>
        <taxon>Bacteria</taxon>
        <taxon>Bacillati</taxon>
        <taxon>Actinomycetota</taxon>
        <taxon>Actinomycetes</taxon>
        <taxon>Micromonosporales</taxon>
        <taxon>Micromonosporaceae</taxon>
        <taxon>Actinoplanes</taxon>
    </lineage>
</organism>
<name>A0A7W5FI67_9ACTN</name>
<proteinExistence type="predicted"/>
<evidence type="ECO:0000313" key="2">
    <source>
        <dbReference type="EMBL" id="MBB3099371.1"/>
    </source>
</evidence>
<gene>
    <name evidence="2" type="ORF">FHR83_007077</name>
</gene>
<reference evidence="2 3" key="1">
    <citation type="submission" date="2020-08" db="EMBL/GenBank/DDBJ databases">
        <title>Genomic Encyclopedia of Type Strains, Phase III (KMG-III): the genomes of soil and plant-associated and newly described type strains.</title>
        <authorList>
            <person name="Whitman W."/>
        </authorList>
    </citation>
    <scope>NUCLEOTIDE SEQUENCE [LARGE SCALE GENOMIC DNA]</scope>
    <source>
        <strain evidence="2 3">CECT 3287</strain>
    </source>
</reference>
<dbReference type="Proteomes" id="UP000590749">
    <property type="component" value="Unassembled WGS sequence"/>
</dbReference>
<dbReference type="AlphaFoldDB" id="A0A7W5FI67"/>
<accession>A0A7W5FI67</accession>